<feature type="compositionally biased region" description="Basic residues" evidence="7">
    <location>
        <begin position="568"/>
        <end position="585"/>
    </location>
</feature>
<dbReference type="GO" id="GO:0051983">
    <property type="term" value="P:regulation of chromosome segregation"/>
    <property type="evidence" value="ECO:0007669"/>
    <property type="project" value="TreeGrafter"/>
</dbReference>
<feature type="compositionally biased region" description="Basic and acidic residues" evidence="7">
    <location>
        <begin position="1"/>
        <end position="22"/>
    </location>
</feature>
<keyword evidence="2" id="KW-1017">Isopeptide bond</keyword>
<evidence type="ECO:0000259" key="8">
    <source>
        <dbReference type="Pfam" id="PF15276"/>
    </source>
</evidence>
<gene>
    <name evidence="9" type="ORF">BN2614_LOCUS2</name>
</gene>
<evidence type="ECO:0000256" key="7">
    <source>
        <dbReference type="SAM" id="MobiDB-lite"/>
    </source>
</evidence>
<dbReference type="EMBL" id="CYRY02046761">
    <property type="protein sequence ID" value="VCX42548.1"/>
    <property type="molecule type" value="Genomic_DNA"/>
</dbReference>
<dbReference type="Proteomes" id="UP000269945">
    <property type="component" value="Unassembled WGS sequence"/>
</dbReference>
<accession>A0A9X9MD10</accession>
<evidence type="ECO:0000256" key="3">
    <source>
        <dbReference type="ARBA" id="ARBA00022553"/>
    </source>
</evidence>
<feature type="compositionally biased region" description="Low complexity" evidence="7">
    <location>
        <begin position="75"/>
        <end position="86"/>
    </location>
</feature>
<protein>
    <recommendedName>
        <fullName evidence="8">PP1-binding domain-containing protein</fullName>
    </recommendedName>
</protein>
<keyword evidence="6" id="KW-0131">Cell cycle</keyword>
<comment type="subcellular location">
    <subcellularLocation>
        <location evidence="1">Nucleus</location>
    </subcellularLocation>
</comment>
<evidence type="ECO:0000256" key="2">
    <source>
        <dbReference type="ARBA" id="ARBA00022499"/>
    </source>
</evidence>
<evidence type="ECO:0000256" key="1">
    <source>
        <dbReference type="ARBA" id="ARBA00004123"/>
    </source>
</evidence>
<comment type="caution">
    <text evidence="9">The sequence shown here is derived from an EMBL/GenBank/DDBJ whole genome shotgun (WGS) entry which is preliminary data.</text>
</comment>
<evidence type="ECO:0000313" key="9">
    <source>
        <dbReference type="EMBL" id="VCX42548.1"/>
    </source>
</evidence>
<feature type="compositionally biased region" description="Polar residues" evidence="7">
    <location>
        <begin position="970"/>
        <end position="984"/>
    </location>
</feature>
<dbReference type="Pfam" id="PF15276">
    <property type="entry name" value="PP1_bind"/>
    <property type="match status" value="1"/>
</dbReference>
<feature type="region of interest" description="Disordered" evidence="7">
    <location>
        <begin position="1"/>
        <end position="46"/>
    </location>
</feature>
<dbReference type="AlphaFoldDB" id="A0A9X9MD10"/>
<sequence>MDSNPKDSEPLETKEPALRDDENSSFILGNGTLVTPQKHEPEVTPNGCTLDTFKSPLDFSTVTVEQLGITPESFVKNSSGKSSSYLKKSRRRSTIGARGSPETNHLIRFIAQQRSLKKAEKSPLTQNSPFLGSPVLYRNVNSLKERMSAFQSAFHCIKENENMMDHPEFSEAEGEFKTTGSSKKEQLGGCQESEFPANLSSKRRRISSQSGFDENLTDAVHLQIFHSAPSPNTGKMCAVEAAPADFSEKSFESGLTRSGYLVGESVSLSELTEASSAYLLPCTTLASSNASDSSNEIGPPSWFSSGVMVAECIEDKRSRDAVPLDNLMEVSTDTTPEVRSLVTSQCTRDVSSSETFVLRSVLKKPSVKLFPEGLQEHCDNLCDDGTHPGLISSLANCCKEQKAEGQENCKVPAFLNIRKRKRVTFGEDLSPEVFDESLPANTPLRKGGTPVRKKDLSGVSPLLLEQSPVPVQLQLSQPNFDDKGENLENIEPVQVSLAVLSPINKSSVSETLSGTDTFSSAKNPEKIASHKVGRITRASNRSSQLITFAEENVCNLFNTEAQPCKEKKINRRKSQERKPTRRVLPKKNQALKSFRKKKAKGKKSGQKSLYGERDLASKKPLLSPIPELPELSEIMPPTPGPGRLCLDDFNSNGELEETKLPKRKNLLPQNPEDLQMSQGFNKYDLSALCSPFTKRSLSLINATLEQDLNKSAIATNEQKTIPKAEIKSEGENGLRAGPESGSGHVSCAPVTGEPLASDSAESSAVPPPRELAAAGQNVENLFQIFKISENVNIKYEKQDDFLIATEGKRQTMPLTSDLKNEEILSDHVTDSKSLNAALGRSSIEGQSGMGMSGGERKHRRRSTCYFDGQSLYLEKTGNHKPPHVVSNSLEIGLENSELYKDLSASIEQTFQRTNSETKVRRSTRLRKDLEDEGLVWISLPFPSTSCTSQRMKRRTICTVDSKGFESLSLSQETASSGQNQSLSLPVSGKENRESFAARASSSSGKRRKSLCTSTLANSKDTTQSKCFKRRTSLSQKGETSLKDFERVGHVRELKQ</sequence>
<feature type="region of interest" description="Disordered" evidence="7">
    <location>
        <begin position="565"/>
        <end position="623"/>
    </location>
</feature>
<evidence type="ECO:0000256" key="6">
    <source>
        <dbReference type="ARBA" id="ARBA00023306"/>
    </source>
</evidence>
<feature type="compositionally biased region" description="Basic residues" evidence="7">
    <location>
        <begin position="593"/>
        <end position="605"/>
    </location>
</feature>
<evidence type="ECO:0000313" key="10">
    <source>
        <dbReference type="Proteomes" id="UP000269945"/>
    </source>
</evidence>
<reference evidence="9 10" key="1">
    <citation type="submission" date="2018-10" db="EMBL/GenBank/DDBJ databases">
        <authorList>
            <person name="Ekblom R."/>
            <person name="Jareborg N."/>
        </authorList>
    </citation>
    <scope>NUCLEOTIDE SEQUENCE [LARGE SCALE GENOMIC DNA]</scope>
    <source>
        <tissue evidence="9">Muscle</tissue>
    </source>
</reference>
<feature type="compositionally biased region" description="Polar residues" evidence="7">
    <location>
        <begin position="1010"/>
        <end position="1025"/>
    </location>
</feature>
<keyword evidence="3" id="KW-0597">Phosphoprotein</keyword>
<dbReference type="InterPro" id="IPR029334">
    <property type="entry name" value="PP1-bd"/>
</dbReference>
<dbReference type="PANTHER" id="PTHR21603:SF16">
    <property type="entry name" value="CELL DIVISION CYCLE-ASSOCIATED PROTEIN 2"/>
    <property type="match status" value="1"/>
</dbReference>
<keyword evidence="5" id="KW-0539">Nucleus</keyword>
<feature type="region of interest" description="Disordered" evidence="7">
    <location>
        <begin position="75"/>
        <end position="100"/>
    </location>
</feature>
<feature type="region of interest" description="Disordered" evidence="7">
    <location>
        <begin position="970"/>
        <end position="1039"/>
    </location>
</feature>
<dbReference type="GO" id="GO:0005694">
    <property type="term" value="C:chromosome"/>
    <property type="evidence" value="ECO:0007669"/>
    <property type="project" value="TreeGrafter"/>
</dbReference>
<dbReference type="GO" id="GO:0007088">
    <property type="term" value="P:regulation of mitotic nuclear division"/>
    <property type="evidence" value="ECO:0007669"/>
    <property type="project" value="TreeGrafter"/>
</dbReference>
<dbReference type="GO" id="GO:0005634">
    <property type="term" value="C:nucleus"/>
    <property type="evidence" value="ECO:0007669"/>
    <property type="project" value="UniProtKB-SubCell"/>
</dbReference>
<feature type="compositionally biased region" description="Polar residues" evidence="7">
    <location>
        <begin position="24"/>
        <end position="35"/>
    </location>
</feature>
<feature type="compositionally biased region" description="Basic and acidic residues" evidence="7">
    <location>
        <begin position="720"/>
        <end position="732"/>
    </location>
</feature>
<proteinExistence type="predicted"/>
<feature type="region of interest" description="Disordered" evidence="7">
    <location>
        <begin position="720"/>
        <end position="770"/>
    </location>
</feature>
<evidence type="ECO:0000256" key="5">
    <source>
        <dbReference type="ARBA" id="ARBA00023242"/>
    </source>
</evidence>
<feature type="domain" description="PP1-binding" evidence="8">
    <location>
        <begin position="419"/>
        <end position="482"/>
    </location>
</feature>
<name>A0A9X9MD10_GULGU</name>
<keyword evidence="10" id="KW-1185">Reference proteome</keyword>
<keyword evidence="4" id="KW-0832">Ubl conjugation</keyword>
<evidence type="ECO:0000256" key="4">
    <source>
        <dbReference type="ARBA" id="ARBA00022843"/>
    </source>
</evidence>
<organism evidence="9 10">
    <name type="scientific">Gulo gulo</name>
    <name type="common">Wolverine</name>
    <name type="synonym">Gluton</name>
    <dbReference type="NCBI Taxonomy" id="48420"/>
    <lineage>
        <taxon>Eukaryota</taxon>
        <taxon>Metazoa</taxon>
        <taxon>Chordata</taxon>
        <taxon>Craniata</taxon>
        <taxon>Vertebrata</taxon>
        <taxon>Euteleostomi</taxon>
        <taxon>Mammalia</taxon>
        <taxon>Eutheria</taxon>
        <taxon>Laurasiatheria</taxon>
        <taxon>Carnivora</taxon>
        <taxon>Caniformia</taxon>
        <taxon>Musteloidea</taxon>
        <taxon>Mustelidae</taxon>
        <taxon>Guloninae</taxon>
        <taxon>Gulo</taxon>
    </lineage>
</organism>
<dbReference type="PANTHER" id="PTHR21603">
    <property type="entry name" value="ANTIGEN KI-67-LIKE PROTEIN"/>
    <property type="match status" value="1"/>
</dbReference>